<dbReference type="GO" id="GO:0003968">
    <property type="term" value="F:RNA-directed RNA polymerase activity"/>
    <property type="evidence" value="ECO:0007669"/>
    <property type="project" value="UniProtKB-KW"/>
</dbReference>
<proteinExistence type="predicted"/>
<evidence type="ECO:0000259" key="2">
    <source>
        <dbReference type="Pfam" id="PF22152"/>
    </source>
</evidence>
<feature type="domain" description="RNA-dependent RNA polymerase palm" evidence="2">
    <location>
        <begin position="26"/>
        <end position="89"/>
    </location>
</feature>
<reference evidence="3" key="1">
    <citation type="submission" date="2016-04" db="EMBL/GenBank/DDBJ databases">
        <authorList>
            <person name="Calderon-Fernandez G.M.Sr."/>
        </authorList>
    </citation>
    <scope>NUCLEOTIDE SEQUENCE</scope>
    <source>
        <strain evidence="3">Int1</strain>
        <tissue evidence="3">Integument</tissue>
    </source>
</reference>
<reference evidence="3" key="2">
    <citation type="journal article" date="2017" name="J. Med. Entomol.">
        <title>Transcriptome Analysis of the Triatoma infestans (Hemiptera: Reduviidae) Integument.</title>
        <authorList>
            <person name="Calderon-Fernandez G.M."/>
            <person name="Moriconi D.E."/>
            <person name="Dulbecco A.B."/>
            <person name="Juarez M.P."/>
        </authorList>
    </citation>
    <scope>NUCLEOTIDE SEQUENCE</scope>
    <source>
        <strain evidence="3">Int1</strain>
        <tissue evidence="3">Integument</tissue>
    </source>
</reference>
<evidence type="ECO:0000313" key="3">
    <source>
        <dbReference type="EMBL" id="JAR96434.1"/>
    </source>
</evidence>
<accession>A0A170V8I7</accession>
<dbReference type="EMBL" id="GEMB01006931">
    <property type="protein sequence ID" value="JAR96434.1"/>
    <property type="molecule type" value="Transcribed_RNA"/>
</dbReference>
<feature type="region of interest" description="Disordered" evidence="1">
    <location>
        <begin position="1"/>
        <end position="30"/>
    </location>
</feature>
<keyword evidence="3" id="KW-0548">Nucleotidyltransferase</keyword>
<sequence length="102" mass="11239">MASPPRMAESPGLVEWATATPPGESRSVHYGDDTDMYYKTREGSLLRCTPDFSQMDGSVDHDTIRIVIKWILRAYHLAWPDTVGEEKFWAGGGQGSGAPPRA</sequence>
<dbReference type="AlphaFoldDB" id="A0A170V8I7"/>
<dbReference type="InterPro" id="IPR054403">
    <property type="entry name" value="RdRp_palm_ribovirus"/>
</dbReference>
<evidence type="ECO:0000256" key="1">
    <source>
        <dbReference type="SAM" id="MobiDB-lite"/>
    </source>
</evidence>
<keyword evidence="3" id="KW-0696">RNA-directed RNA polymerase</keyword>
<name>A0A170V8I7_TRIIF</name>
<keyword evidence="3" id="KW-0808">Transferase</keyword>
<protein>
    <submittedName>
        <fullName evidence="3">RNA-dependent RNA polymerase</fullName>
    </submittedName>
</protein>
<organism evidence="3">
    <name type="scientific">Triatoma infestans</name>
    <name type="common">Assassin bug</name>
    <dbReference type="NCBI Taxonomy" id="30076"/>
    <lineage>
        <taxon>Eukaryota</taxon>
        <taxon>Metazoa</taxon>
        <taxon>Ecdysozoa</taxon>
        <taxon>Arthropoda</taxon>
        <taxon>Hexapoda</taxon>
        <taxon>Insecta</taxon>
        <taxon>Pterygota</taxon>
        <taxon>Neoptera</taxon>
        <taxon>Paraneoptera</taxon>
        <taxon>Hemiptera</taxon>
        <taxon>Heteroptera</taxon>
        <taxon>Panheteroptera</taxon>
        <taxon>Cimicomorpha</taxon>
        <taxon>Reduviidae</taxon>
        <taxon>Triatominae</taxon>
        <taxon>Triatoma</taxon>
    </lineage>
</organism>
<dbReference type="Pfam" id="PF22152">
    <property type="entry name" value="Permu_RdRp_palm"/>
    <property type="match status" value="1"/>
</dbReference>